<keyword evidence="2" id="KW-0067">ATP-binding</keyword>
<evidence type="ECO:0000256" key="1">
    <source>
        <dbReference type="ARBA" id="ARBA00022741"/>
    </source>
</evidence>
<feature type="domain" description="Protein kinase" evidence="3">
    <location>
        <begin position="1"/>
        <end position="345"/>
    </location>
</feature>
<keyword evidence="5" id="KW-1185">Reference proteome</keyword>
<reference evidence="5" key="1">
    <citation type="submission" date="2022-10" db="EMBL/GenBank/DDBJ databases">
        <title>Genome assembly of Pristionchus species.</title>
        <authorList>
            <person name="Yoshida K."/>
            <person name="Sommer R.J."/>
        </authorList>
    </citation>
    <scope>NUCLEOTIDE SEQUENCE [LARGE SCALE GENOMIC DNA]</scope>
    <source>
        <strain evidence="5">RS5460</strain>
    </source>
</reference>
<keyword evidence="1" id="KW-0547">Nucleotide-binding</keyword>
<sequence length="385" mass="44503">KQFKAVRLPGAPFTPIHIPHLVEEHGYAIDSTNLGVMMSTKIVRSKRKFDSPGHPSIMIKKYLRVFQDKDTALKLRRELNILRNVNHPNVVRVVEKYAVNEENLTEAEEPRQMDSIYTITYYCGVPLSTRITKGDYMMDTVKRWTRDALNALQYLHNLEPLVIHRDLKPDKLCINESNQLTLVGFSRARAVEDMKKSITAHRGTDYYMAMEMHVKMRKAYGEKVDIWSLATIVCEMVTGSILFKDKKHGNVMRLMLQYCGPVSEDVLGKMADENDKKQLKEYCEKNTLLRKDFREFLKENVNKDRGITAQHIEDEPHLRDFIDGTLQLDPRERMTAADALEHPFVYSNEVPRETNVPSADDAAVDELRNQIFVEVRTPVFPSNAY</sequence>
<gene>
    <name evidence="4" type="ORF">PMAYCL1PPCAC_05068</name>
</gene>
<dbReference type="PROSITE" id="PS50011">
    <property type="entry name" value="PROTEIN_KINASE_DOM"/>
    <property type="match status" value="1"/>
</dbReference>
<proteinExistence type="predicted"/>
<comment type="caution">
    <text evidence="4">The sequence shown here is derived from an EMBL/GenBank/DDBJ whole genome shotgun (WGS) entry which is preliminary data.</text>
</comment>
<accession>A0AAN4ZAA6</accession>
<protein>
    <recommendedName>
        <fullName evidence="3">Protein kinase domain-containing protein</fullName>
    </recommendedName>
</protein>
<evidence type="ECO:0000313" key="5">
    <source>
        <dbReference type="Proteomes" id="UP001328107"/>
    </source>
</evidence>
<dbReference type="Pfam" id="PF00069">
    <property type="entry name" value="Pkinase"/>
    <property type="match status" value="1"/>
</dbReference>
<dbReference type="Proteomes" id="UP001328107">
    <property type="component" value="Unassembled WGS sequence"/>
</dbReference>
<name>A0AAN4ZAA6_9BILA</name>
<dbReference type="InterPro" id="IPR011009">
    <property type="entry name" value="Kinase-like_dom_sf"/>
</dbReference>
<dbReference type="Gene3D" id="1.10.510.10">
    <property type="entry name" value="Transferase(Phosphotransferase) domain 1"/>
    <property type="match status" value="1"/>
</dbReference>
<dbReference type="InterPro" id="IPR000719">
    <property type="entry name" value="Prot_kinase_dom"/>
</dbReference>
<feature type="non-terminal residue" evidence="4">
    <location>
        <position position="1"/>
    </location>
</feature>
<organism evidence="4 5">
    <name type="scientific">Pristionchus mayeri</name>
    <dbReference type="NCBI Taxonomy" id="1317129"/>
    <lineage>
        <taxon>Eukaryota</taxon>
        <taxon>Metazoa</taxon>
        <taxon>Ecdysozoa</taxon>
        <taxon>Nematoda</taxon>
        <taxon>Chromadorea</taxon>
        <taxon>Rhabditida</taxon>
        <taxon>Rhabditina</taxon>
        <taxon>Diplogasteromorpha</taxon>
        <taxon>Diplogasteroidea</taxon>
        <taxon>Neodiplogasteridae</taxon>
        <taxon>Pristionchus</taxon>
    </lineage>
</organism>
<dbReference type="AlphaFoldDB" id="A0AAN4ZAA6"/>
<dbReference type="InterPro" id="IPR050117">
    <property type="entry name" value="MAPK"/>
</dbReference>
<dbReference type="PANTHER" id="PTHR24055">
    <property type="entry name" value="MITOGEN-ACTIVATED PROTEIN KINASE"/>
    <property type="match status" value="1"/>
</dbReference>
<dbReference type="GO" id="GO:0004672">
    <property type="term" value="F:protein kinase activity"/>
    <property type="evidence" value="ECO:0007669"/>
    <property type="project" value="InterPro"/>
</dbReference>
<dbReference type="GO" id="GO:0005524">
    <property type="term" value="F:ATP binding"/>
    <property type="evidence" value="ECO:0007669"/>
    <property type="project" value="UniProtKB-KW"/>
</dbReference>
<dbReference type="Gene3D" id="3.30.200.20">
    <property type="entry name" value="Phosphorylase Kinase, domain 1"/>
    <property type="match status" value="1"/>
</dbReference>
<evidence type="ECO:0000256" key="2">
    <source>
        <dbReference type="ARBA" id="ARBA00022840"/>
    </source>
</evidence>
<evidence type="ECO:0000313" key="4">
    <source>
        <dbReference type="EMBL" id="GMR34873.1"/>
    </source>
</evidence>
<dbReference type="SUPFAM" id="SSF56112">
    <property type="entry name" value="Protein kinase-like (PK-like)"/>
    <property type="match status" value="1"/>
</dbReference>
<evidence type="ECO:0000259" key="3">
    <source>
        <dbReference type="PROSITE" id="PS50011"/>
    </source>
</evidence>
<dbReference type="EMBL" id="BTRK01000002">
    <property type="protein sequence ID" value="GMR34873.1"/>
    <property type="molecule type" value="Genomic_DNA"/>
</dbReference>